<dbReference type="SMART" id="SM00320">
    <property type="entry name" value="WD40"/>
    <property type="match status" value="4"/>
</dbReference>
<comment type="similarity">
    <text evidence="1">Belongs to the WD repeat mio family.</text>
</comment>
<feature type="domain" description="GATOR2 complex protein MIO zinc-ribbon like" evidence="4">
    <location>
        <begin position="731"/>
        <end position="841"/>
    </location>
</feature>
<dbReference type="SUPFAM" id="SSF50978">
    <property type="entry name" value="WD40 repeat-like"/>
    <property type="match status" value="1"/>
</dbReference>
<reference evidence="6" key="1">
    <citation type="submission" date="2019-08" db="EMBL/GenBank/DDBJ databases">
        <title>The genome of the North American firefly Photinus pyralis.</title>
        <authorList>
            <consortium name="Photinus pyralis genome working group"/>
            <person name="Fallon T.R."/>
            <person name="Sander Lower S.E."/>
            <person name="Weng J.-K."/>
        </authorList>
    </citation>
    <scope>NUCLEOTIDE SEQUENCE</scope>
    <source>
        <strain evidence="6">TRF0915ILg1</strain>
        <tissue evidence="6">Whole body</tissue>
    </source>
</reference>
<keyword evidence="7" id="KW-1185">Reference proteome</keyword>
<keyword evidence="3" id="KW-0677">Repeat</keyword>
<dbReference type="Pfam" id="PF21719">
    <property type="entry name" value="MIOS_a-sol"/>
    <property type="match status" value="1"/>
</dbReference>
<proteinExistence type="inferred from homology"/>
<dbReference type="InterPro" id="IPR031488">
    <property type="entry name" value="Zn_ribbon_mio"/>
</dbReference>
<sequence>MSAKLEIQWTPIPNKFITWGSEIGLYEIVSLRDGSIPTIKLSNTTGANLLSTNSTHHYVKCIDIYPKSDSDLLLAIGQGNGRVTLLTFGPSQFDSLSLPGKEFVPRHPRQCNAVAWNPIENNLIAAGLDKYRSDHSVLLWDIMKCPIAPDMNGTGKLVVNTMASGLELARPVAEFGISEMTHSLAWFKTNSKLISVGMNLKNIKLVDFRDPNKSVNSTLTKAVYGLCMNPHNDKHLASFIDNQVCVWDTRNFEKPIVTLSHGKPVIKIGWCPTRHNLLASLQRDSSVINLYDIQHTVVGTEEVEPSVLERVIVPGSPHNITSFSWHASDENRLLAIALSGSVTDYTVFDRITLNWAPNSNIVWTYGRRTMKCVNDNSSIYGTLQDISHRIKQRAVMGYGLKDEFWKNAELVDDEMVANVWKWLHLSNKLVEEGILRGYNSRHPGVRSVLKVDGNVNKSDVVSISWSELGNINCHSSARIYRHEDRDKALHLCGWHFERDANSLTKFLERLQREHAFSRAAAIAVFNLKIKLALEILNQASENFSQGASLNVVAMALAGFSDDKNSMWKQLCSTARAQLVDPYLRAMFAFLTAENYSYENVLNEEGMTVDDRVAFACMFLSDNKLHEYLKSLTNELIEEGNLDGFLLTGNSGDGIRLLQRYLDATGDIQTTAIIGVKVFPGEVFANSVKEWVISYRNLLDTWQLWNQRALFDIMFSSYRPSDKPPQQVYVSCNFCGKSISAYMQGLNRGRGPFSRMGGTANKLKMSSCPNCRKPLPRCAICLMHMGTTTGIPTNDDGDNRLAEFSHWFTWCQSCRHGGHASHMIHWFKEHSECPVTPCTCKCFSVDSLGNEVCT</sequence>
<dbReference type="InterPro" id="IPR036322">
    <property type="entry name" value="WD40_repeat_dom_sf"/>
</dbReference>
<dbReference type="OrthoDB" id="341486at2759"/>
<dbReference type="PANTHER" id="PTHR16453">
    <property type="entry name" value="WD40 DOMAIN-CONTAINING PROTEIN MIO FAMILY MEMBER"/>
    <property type="match status" value="1"/>
</dbReference>
<dbReference type="Proteomes" id="UP000801492">
    <property type="component" value="Unassembled WGS sequence"/>
</dbReference>
<keyword evidence="2" id="KW-0853">WD repeat</keyword>
<dbReference type="AlphaFoldDB" id="A0A8K0CC31"/>
<evidence type="ECO:0000313" key="7">
    <source>
        <dbReference type="Proteomes" id="UP000801492"/>
    </source>
</evidence>
<protein>
    <recommendedName>
        <fullName evidence="8">WD repeat protein mio zinc-ribbon like domain-containing protein</fullName>
    </recommendedName>
</protein>
<dbReference type="InterPro" id="IPR001680">
    <property type="entry name" value="WD40_rpt"/>
</dbReference>
<gene>
    <name evidence="6" type="ORF">ILUMI_24675</name>
</gene>
<organism evidence="6 7">
    <name type="scientific">Ignelater luminosus</name>
    <name type="common">Cucubano</name>
    <name type="synonym">Pyrophorus luminosus</name>
    <dbReference type="NCBI Taxonomy" id="2038154"/>
    <lineage>
        <taxon>Eukaryota</taxon>
        <taxon>Metazoa</taxon>
        <taxon>Ecdysozoa</taxon>
        <taxon>Arthropoda</taxon>
        <taxon>Hexapoda</taxon>
        <taxon>Insecta</taxon>
        <taxon>Pterygota</taxon>
        <taxon>Neoptera</taxon>
        <taxon>Endopterygota</taxon>
        <taxon>Coleoptera</taxon>
        <taxon>Polyphaga</taxon>
        <taxon>Elateriformia</taxon>
        <taxon>Elateroidea</taxon>
        <taxon>Elateridae</taxon>
        <taxon>Agrypninae</taxon>
        <taxon>Pyrophorini</taxon>
        <taxon>Ignelater</taxon>
    </lineage>
</organism>
<dbReference type="InterPro" id="IPR049092">
    <property type="entry name" value="MIOS_a-sol"/>
</dbReference>
<dbReference type="Pfam" id="PF17034">
    <property type="entry name" value="zinc_ribbon_16"/>
    <property type="match status" value="1"/>
</dbReference>
<dbReference type="EMBL" id="VTPC01090732">
    <property type="protein sequence ID" value="KAF2881497.1"/>
    <property type="molecule type" value="Genomic_DNA"/>
</dbReference>
<dbReference type="GO" id="GO:0005737">
    <property type="term" value="C:cytoplasm"/>
    <property type="evidence" value="ECO:0007669"/>
    <property type="project" value="TreeGrafter"/>
</dbReference>
<dbReference type="GO" id="GO:1904263">
    <property type="term" value="P:positive regulation of TORC1 signaling"/>
    <property type="evidence" value="ECO:0007669"/>
    <property type="project" value="TreeGrafter"/>
</dbReference>
<comment type="caution">
    <text evidence="6">The sequence shown here is derived from an EMBL/GenBank/DDBJ whole genome shotgun (WGS) entry which is preliminary data.</text>
</comment>
<evidence type="ECO:0000259" key="4">
    <source>
        <dbReference type="Pfam" id="PF17034"/>
    </source>
</evidence>
<dbReference type="GO" id="GO:0034198">
    <property type="term" value="P:cellular response to amino acid starvation"/>
    <property type="evidence" value="ECO:0007669"/>
    <property type="project" value="TreeGrafter"/>
</dbReference>
<name>A0A8K0CC31_IGNLU</name>
<dbReference type="Pfam" id="PF21720">
    <property type="entry name" value="MIOS_WD40"/>
    <property type="match status" value="1"/>
</dbReference>
<dbReference type="InterPro" id="IPR015943">
    <property type="entry name" value="WD40/YVTN_repeat-like_dom_sf"/>
</dbReference>
<evidence type="ECO:0000256" key="1">
    <source>
        <dbReference type="ARBA" id="ARBA00009713"/>
    </source>
</evidence>
<feature type="domain" description="MIOS-like alpha-solenoid" evidence="5">
    <location>
        <begin position="390"/>
        <end position="618"/>
    </location>
</feature>
<evidence type="ECO:0000256" key="2">
    <source>
        <dbReference type="ARBA" id="ARBA00022574"/>
    </source>
</evidence>
<evidence type="ECO:0008006" key="8">
    <source>
        <dbReference type="Google" id="ProtNLM"/>
    </source>
</evidence>
<dbReference type="Gene3D" id="2.130.10.10">
    <property type="entry name" value="YVTN repeat-like/Quinoprotein amine dehydrogenase"/>
    <property type="match status" value="2"/>
</dbReference>
<dbReference type="PANTHER" id="PTHR16453:SF9">
    <property type="entry name" value="GATOR COMPLEX PROTEIN MIOS"/>
    <property type="match status" value="1"/>
</dbReference>
<accession>A0A8K0CC31</accession>
<evidence type="ECO:0000313" key="6">
    <source>
        <dbReference type="EMBL" id="KAF2881497.1"/>
    </source>
</evidence>
<dbReference type="InterPro" id="IPR037593">
    <property type="entry name" value="MIOS/Sea4"/>
</dbReference>
<dbReference type="CDD" id="cd16691">
    <property type="entry name" value="mRING-H2-C3H3C2_Mio"/>
    <property type="match status" value="1"/>
</dbReference>
<evidence type="ECO:0000256" key="3">
    <source>
        <dbReference type="ARBA" id="ARBA00022737"/>
    </source>
</evidence>
<evidence type="ECO:0000259" key="5">
    <source>
        <dbReference type="Pfam" id="PF21719"/>
    </source>
</evidence>